<reference evidence="4" key="2">
    <citation type="submission" date="2025-08" db="UniProtKB">
        <authorList>
            <consortium name="RefSeq"/>
        </authorList>
    </citation>
    <scope>IDENTIFICATION</scope>
    <source>
        <strain evidence="4">14028-0561.14</strain>
        <tissue evidence="4">Whole fly</tissue>
    </source>
</reference>
<dbReference type="Proteomes" id="UP001652661">
    <property type="component" value="Chromosome 2R"/>
</dbReference>
<accession>A0ABM3C7Q8</accession>
<feature type="domain" description="C-type lectin" evidence="2">
    <location>
        <begin position="97"/>
        <end position="212"/>
    </location>
</feature>
<protein>
    <submittedName>
        <fullName evidence="4">C-type lectin 37Db-like</fullName>
    </submittedName>
</protein>
<gene>
    <name evidence="4" type="primary">LOC108071985</name>
</gene>
<evidence type="ECO:0000313" key="4">
    <source>
        <dbReference type="RefSeq" id="XP_041632789.2"/>
    </source>
</evidence>
<evidence type="ECO:0000256" key="1">
    <source>
        <dbReference type="SAM" id="Coils"/>
    </source>
</evidence>
<dbReference type="PROSITE" id="PS50041">
    <property type="entry name" value="C_TYPE_LECTIN_2"/>
    <property type="match status" value="1"/>
</dbReference>
<dbReference type="SMART" id="SM00034">
    <property type="entry name" value="CLECT"/>
    <property type="match status" value="1"/>
</dbReference>
<keyword evidence="1" id="KW-0175">Coiled coil</keyword>
<dbReference type="RefSeq" id="XP_041632789.2">
    <property type="nucleotide sequence ID" value="XM_041776855.2"/>
</dbReference>
<evidence type="ECO:0000259" key="2">
    <source>
        <dbReference type="PROSITE" id="PS50041"/>
    </source>
</evidence>
<dbReference type="Pfam" id="PF00059">
    <property type="entry name" value="Lectin_C"/>
    <property type="match status" value="1"/>
</dbReference>
<dbReference type="InterPro" id="IPR001304">
    <property type="entry name" value="C-type_lectin-like"/>
</dbReference>
<dbReference type="Gene3D" id="3.10.100.10">
    <property type="entry name" value="Mannose-Binding Protein A, subunit A"/>
    <property type="match status" value="1"/>
</dbReference>
<feature type="coiled-coil region" evidence="1">
    <location>
        <begin position="55"/>
        <end position="82"/>
    </location>
</feature>
<reference evidence="3" key="1">
    <citation type="submission" date="2025-05" db="UniProtKB">
        <authorList>
            <consortium name="RefSeq"/>
        </authorList>
    </citation>
    <scope>NUCLEOTIDE SEQUENCE [LARGE SCALE GENOMIC DNA]</scope>
    <source>
        <strain evidence="3">14028-0561.14</strain>
    </source>
</reference>
<keyword evidence="3" id="KW-1185">Reference proteome</keyword>
<name>A0ABM3C7Q8_DROKI</name>
<dbReference type="InterPro" id="IPR016186">
    <property type="entry name" value="C-type_lectin-like/link_sf"/>
</dbReference>
<dbReference type="GeneID" id="108071985"/>
<organism evidence="3 4">
    <name type="scientific">Drosophila kikkawai</name>
    <name type="common">Fruit fly</name>
    <dbReference type="NCBI Taxonomy" id="30033"/>
    <lineage>
        <taxon>Eukaryota</taxon>
        <taxon>Metazoa</taxon>
        <taxon>Ecdysozoa</taxon>
        <taxon>Arthropoda</taxon>
        <taxon>Hexapoda</taxon>
        <taxon>Insecta</taxon>
        <taxon>Pterygota</taxon>
        <taxon>Neoptera</taxon>
        <taxon>Endopterygota</taxon>
        <taxon>Diptera</taxon>
        <taxon>Brachycera</taxon>
        <taxon>Muscomorpha</taxon>
        <taxon>Ephydroidea</taxon>
        <taxon>Drosophilidae</taxon>
        <taxon>Drosophila</taxon>
        <taxon>Sophophora</taxon>
    </lineage>
</organism>
<dbReference type="CDD" id="cd00037">
    <property type="entry name" value="CLECT"/>
    <property type="match status" value="1"/>
</dbReference>
<dbReference type="PANTHER" id="PTHR22803">
    <property type="entry name" value="MANNOSE, PHOSPHOLIPASE, LECTIN RECEPTOR RELATED"/>
    <property type="match status" value="1"/>
</dbReference>
<dbReference type="InterPro" id="IPR016187">
    <property type="entry name" value="CTDL_fold"/>
</dbReference>
<dbReference type="SUPFAM" id="SSF56436">
    <property type="entry name" value="C-type lectin-like"/>
    <property type="match status" value="1"/>
</dbReference>
<sequence length="217" mass="25035">MDHIAIHQQEWSPCDAAKVNETQSKLDRIGEQQASVTETLSKLETSIQVNNTAWKKDFESRLENFQSQQNKLESQIALILEDLSRISKKLTLMKFKLIGTTYFYIEDSIEQSWISAERSCGEMGGHLASFQNEEEFDAIQGMLGYNRWYWVGINDRDRSGQYVSVASGRQAPYLEWGYGDPDDRDHSHNCVLIGRRKMWDSGCNDKNLFICQADDKF</sequence>
<dbReference type="InterPro" id="IPR050111">
    <property type="entry name" value="C-type_lectin/snaclec_domain"/>
</dbReference>
<proteinExistence type="predicted"/>
<evidence type="ECO:0000313" key="3">
    <source>
        <dbReference type="Proteomes" id="UP001652661"/>
    </source>
</evidence>